<keyword evidence="2" id="KW-1185">Reference proteome</keyword>
<sequence>MKLMTLSGGLLDQVQCPVFVGDAEADLYVAAAQSPLGAVASDKRATYKHFTKAEPADAHCNLGAMAFQNQVLFKWLDQQINLPK</sequence>
<reference evidence="1 2" key="1">
    <citation type="submission" date="2015-01" db="EMBL/GenBank/DDBJ databases">
        <title>The Genome Sequence of Exophiala mesophila CBS40295.</title>
        <authorList>
            <consortium name="The Broad Institute Genomics Platform"/>
            <person name="Cuomo C."/>
            <person name="de Hoog S."/>
            <person name="Gorbushina A."/>
            <person name="Stielow B."/>
            <person name="Teixiera M."/>
            <person name="Abouelleil A."/>
            <person name="Chapman S.B."/>
            <person name="Priest M."/>
            <person name="Young S.K."/>
            <person name="Wortman J."/>
            <person name="Nusbaum C."/>
            <person name="Birren B."/>
        </authorList>
    </citation>
    <scope>NUCLEOTIDE SEQUENCE [LARGE SCALE GENOMIC DNA]</scope>
    <source>
        <strain evidence="1 2">CBS 40295</strain>
    </source>
</reference>
<organism evidence="1 2">
    <name type="scientific">Exophiala mesophila</name>
    <name type="common">Black yeast-like fungus</name>
    <dbReference type="NCBI Taxonomy" id="212818"/>
    <lineage>
        <taxon>Eukaryota</taxon>
        <taxon>Fungi</taxon>
        <taxon>Dikarya</taxon>
        <taxon>Ascomycota</taxon>
        <taxon>Pezizomycotina</taxon>
        <taxon>Eurotiomycetes</taxon>
        <taxon>Chaetothyriomycetidae</taxon>
        <taxon>Chaetothyriales</taxon>
        <taxon>Herpotrichiellaceae</taxon>
        <taxon>Exophiala</taxon>
    </lineage>
</organism>
<dbReference type="EMBL" id="KN847522">
    <property type="protein sequence ID" value="KIV93535.1"/>
    <property type="molecule type" value="Genomic_DNA"/>
</dbReference>
<dbReference type="STRING" id="212818.A0A0D1WW12"/>
<gene>
    <name evidence="1" type="ORF">PV10_04745</name>
</gene>
<dbReference type="Gene3D" id="3.40.50.1820">
    <property type="entry name" value="alpha/beta hydrolase"/>
    <property type="match status" value="1"/>
</dbReference>
<protein>
    <submittedName>
        <fullName evidence="1">Uncharacterized protein</fullName>
    </submittedName>
</protein>
<name>A0A0D1WW12_EXOME</name>
<accession>A0A0D1WW12</accession>
<evidence type="ECO:0000313" key="2">
    <source>
        <dbReference type="Proteomes" id="UP000054302"/>
    </source>
</evidence>
<dbReference type="VEuPathDB" id="FungiDB:PV10_04745"/>
<dbReference type="RefSeq" id="XP_016225109.1">
    <property type="nucleotide sequence ID" value="XM_016369321.1"/>
</dbReference>
<dbReference type="OrthoDB" id="249703at2759"/>
<evidence type="ECO:0000313" key="1">
    <source>
        <dbReference type="EMBL" id="KIV93535.1"/>
    </source>
</evidence>
<dbReference type="GeneID" id="27322590"/>
<dbReference type="Proteomes" id="UP000054302">
    <property type="component" value="Unassembled WGS sequence"/>
</dbReference>
<proteinExistence type="predicted"/>
<dbReference type="HOGENOM" id="CLU_2527466_0_0_1"/>
<dbReference type="AlphaFoldDB" id="A0A0D1WW12"/>
<dbReference type="InterPro" id="IPR029058">
    <property type="entry name" value="AB_hydrolase_fold"/>
</dbReference>